<dbReference type="Pfam" id="PF14555">
    <property type="entry name" value="UBA_4"/>
    <property type="match status" value="1"/>
</dbReference>
<evidence type="ECO:0000256" key="2">
    <source>
        <dbReference type="ARBA" id="ARBA00001946"/>
    </source>
</evidence>
<dbReference type="AlphaFoldDB" id="A0A914Y4C6"/>
<dbReference type="Pfam" id="PF03372">
    <property type="entry name" value="Exo_endo_phos"/>
    <property type="match status" value="1"/>
</dbReference>
<keyword evidence="5" id="KW-0479">Metal-binding</keyword>
<dbReference type="GO" id="GO:0005737">
    <property type="term" value="C:cytoplasm"/>
    <property type="evidence" value="ECO:0007669"/>
    <property type="project" value="TreeGrafter"/>
</dbReference>
<evidence type="ECO:0000256" key="11">
    <source>
        <dbReference type="SAM" id="MobiDB-lite"/>
    </source>
</evidence>
<dbReference type="GO" id="GO:0003697">
    <property type="term" value="F:single-stranded DNA binding"/>
    <property type="evidence" value="ECO:0007669"/>
    <property type="project" value="TreeGrafter"/>
</dbReference>
<evidence type="ECO:0000256" key="4">
    <source>
        <dbReference type="ARBA" id="ARBA00022722"/>
    </source>
</evidence>
<name>A0A914Y4C6_9BILA</name>
<sequence length="363" mass="41567">MSASDSQDPAEKAIQDFARITGVNEALAHFFLQDFDFQLERGLNAYYRQMEKEEDTTEASAENDDDDDDGNDSDVMIIEDDNSMEVDNSETNIPTNREPKQTSTKLPNPNIDKFPDDITLVTYNVDGLDTGNLRTRFQGVVHIIAKINPEIILLQEVVDEHMDVINEVIAPMYHVITPLNKGMPYFTVTLVSKNISSRTLECKPFANTSMGRTMSVFEGYWQKLRLVVIHSHLESMREHAQARKAQFSECMKRMEANLDPDTLVIFAGDLNIRDSELPMIHPQIKDAWIAAGSDKETRYTWDNMKNSNKGLPNNVRYRFDRVYFNGPFKKVDFSLAGTQQIRKIMCYPSDHFAVVCKFWNPVN</sequence>
<dbReference type="InterPro" id="IPR005135">
    <property type="entry name" value="Endo/exonuclease/phosphatase"/>
</dbReference>
<dbReference type="Gene3D" id="3.60.10.10">
    <property type="entry name" value="Endonuclease/exonuclease/phosphatase"/>
    <property type="match status" value="1"/>
</dbReference>
<protein>
    <submittedName>
        <fullName evidence="14">Endonuclease/exonuclease/phosphatase domain-containing protein</fullName>
    </submittedName>
</protein>
<dbReference type="Proteomes" id="UP000887577">
    <property type="component" value="Unplaced"/>
</dbReference>
<dbReference type="GO" id="GO:0006302">
    <property type="term" value="P:double-strand break repair"/>
    <property type="evidence" value="ECO:0007669"/>
    <property type="project" value="TreeGrafter"/>
</dbReference>
<evidence type="ECO:0000256" key="8">
    <source>
        <dbReference type="ARBA" id="ARBA00022842"/>
    </source>
</evidence>
<dbReference type="WBParaSite" id="PSU_v2.g13627.t1">
    <property type="protein sequence ID" value="PSU_v2.g13627.t1"/>
    <property type="gene ID" value="PSU_v2.g13627"/>
</dbReference>
<dbReference type="GO" id="GO:0070260">
    <property type="term" value="F:5'-tyrosyl-DNA phosphodiesterase activity"/>
    <property type="evidence" value="ECO:0007669"/>
    <property type="project" value="TreeGrafter"/>
</dbReference>
<evidence type="ECO:0000256" key="9">
    <source>
        <dbReference type="ARBA" id="ARBA00023204"/>
    </source>
</evidence>
<evidence type="ECO:0000256" key="6">
    <source>
        <dbReference type="ARBA" id="ARBA00022763"/>
    </source>
</evidence>
<feature type="compositionally biased region" description="Polar residues" evidence="11">
    <location>
        <begin position="89"/>
        <end position="107"/>
    </location>
</feature>
<evidence type="ECO:0000256" key="1">
    <source>
        <dbReference type="ARBA" id="ARBA00001936"/>
    </source>
</evidence>
<reference evidence="14" key="1">
    <citation type="submission" date="2022-11" db="UniProtKB">
        <authorList>
            <consortium name="WormBaseParasite"/>
        </authorList>
    </citation>
    <scope>IDENTIFICATION</scope>
</reference>
<dbReference type="SUPFAM" id="SSF46934">
    <property type="entry name" value="UBA-like"/>
    <property type="match status" value="1"/>
</dbReference>
<dbReference type="PANTHER" id="PTHR15822">
    <property type="entry name" value="TRAF AND TNF RECEPTOR-ASSOCIATED PROTEIN"/>
    <property type="match status" value="1"/>
</dbReference>
<dbReference type="GO" id="GO:0004518">
    <property type="term" value="F:nuclease activity"/>
    <property type="evidence" value="ECO:0007669"/>
    <property type="project" value="UniProtKB-KW"/>
</dbReference>
<dbReference type="GO" id="GO:0016605">
    <property type="term" value="C:PML body"/>
    <property type="evidence" value="ECO:0007669"/>
    <property type="project" value="UniProtKB-SubCell"/>
</dbReference>
<evidence type="ECO:0000256" key="10">
    <source>
        <dbReference type="ARBA" id="ARBA00023242"/>
    </source>
</evidence>
<dbReference type="SUPFAM" id="SSF56219">
    <property type="entry name" value="DNase I-like"/>
    <property type="match status" value="1"/>
</dbReference>
<evidence type="ECO:0000256" key="3">
    <source>
        <dbReference type="ARBA" id="ARBA00004322"/>
    </source>
</evidence>
<feature type="domain" description="Endonuclease/exonuclease/phosphatase" evidence="12">
    <location>
        <begin position="121"/>
        <end position="351"/>
    </location>
</feature>
<evidence type="ECO:0000313" key="13">
    <source>
        <dbReference type="Proteomes" id="UP000887577"/>
    </source>
</evidence>
<dbReference type="InterPro" id="IPR051547">
    <property type="entry name" value="TDP2-like"/>
</dbReference>
<evidence type="ECO:0000256" key="5">
    <source>
        <dbReference type="ARBA" id="ARBA00022723"/>
    </source>
</evidence>
<dbReference type="InterPro" id="IPR036691">
    <property type="entry name" value="Endo/exonu/phosph_ase_sf"/>
</dbReference>
<comment type="cofactor">
    <cofactor evidence="1">
        <name>Mn(2+)</name>
        <dbReference type="ChEBI" id="CHEBI:29035"/>
    </cofactor>
</comment>
<feature type="compositionally biased region" description="Acidic residues" evidence="11">
    <location>
        <begin position="52"/>
        <end position="88"/>
    </location>
</feature>
<evidence type="ECO:0000259" key="12">
    <source>
        <dbReference type="Pfam" id="PF03372"/>
    </source>
</evidence>
<dbReference type="CDD" id="cd09080">
    <property type="entry name" value="TDP2"/>
    <property type="match status" value="1"/>
</dbReference>
<keyword evidence="8" id="KW-0460">Magnesium</keyword>
<organism evidence="13 14">
    <name type="scientific">Panagrolaimus superbus</name>
    <dbReference type="NCBI Taxonomy" id="310955"/>
    <lineage>
        <taxon>Eukaryota</taxon>
        <taxon>Metazoa</taxon>
        <taxon>Ecdysozoa</taxon>
        <taxon>Nematoda</taxon>
        <taxon>Chromadorea</taxon>
        <taxon>Rhabditida</taxon>
        <taxon>Tylenchina</taxon>
        <taxon>Panagrolaimomorpha</taxon>
        <taxon>Panagrolaimoidea</taxon>
        <taxon>Panagrolaimidae</taxon>
        <taxon>Panagrolaimus</taxon>
    </lineage>
</organism>
<feature type="region of interest" description="Disordered" evidence="11">
    <location>
        <begin position="51"/>
        <end position="111"/>
    </location>
</feature>
<evidence type="ECO:0000313" key="14">
    <source>
        <dbReference type="WBParaSite" id="PSU_v2.g13627.t1"/>
    </source>
</evidence>
<keyword evidence="10" id="KW-0539">Nucleus</keyword>
<keyword evidence="6" id="KW-0227">DNA damage</keyword>
<keyword evidence="7" id="KW-0378">Hydrolase</keyword>
<keyword evidence="4" id="KW-0540">Nuclease</keyword>
<keyword evidence="13" id="KW-1185">Reference proteome</keyword>
<dbReference type="PANTHER" id="PTHR15822:SF4">
    <property type="entry name" value="TYROSYL-DNA PHOSPHODIESTERASE 2"/>
    <property type="match status" value="1"/>
</dbReference>
<dbReference type="InterPro" id="IPR009060">
    <property type="entry name" value="UBA-like_sf"/>
</dbReference>
<dbReference type="GO" id="GO:0046872">
    <property type="term" value="F:metal ion binding"/>
    <property type="evidence" value="ECO:0007669"/>
    <property type="project" value="UniProtKB-KW"/>
</dbReference>
<proteinExistence type="predicted"/>
<comment type="subcellular location">
    <subcellularLocation>
        <location evidence="3">Nucleus</location>
        <location evidence="3">PML body</location>
    </subcellularLocation>
</comment>
<comment type="cofactor">
    <cofactor evidence="2">
        <name>Mg(2+)</name>
        <dbReference type="ChEBI" id="CHEBI:18420"/>
    </cofactor>
</comment>
<keyword evidence="9" id="KW-0234">DNA repair</keyword>
<accession>A0A914Y4C6</accession>
<dbReference type="Gene3D" id="1.10.8.10">
    <property type="entry name" value="DNA helicase RuvA subunit, C-terminal domain"/>
    <property type="match status" value="1"/>
</dbReference>
<evidence type="ECO:0000256" key="7">
    <source>
        <dbReference type="ARBA" id="ARBA00022801"/>
    </source>
</evidence>